<organism evidence="7">
    <name type="scientific">marine sediment metagenome</name>
    <dbReference type="NCBI Taxonomy" id="412755"/>
    <lineage>
        <taxon>unclassified sequences</taxon>
        <taxon>metagenomes</taxon>
        <taxon>ecological metagenomes</taxon>
    </lineage>
</organism>
<evidence type="ECO:0008006" key="8">
    <source>
        <dbReference type="Google" id="ProtNLM"/>
    </source>
</evidence>
<keyword evidence="6" id="KW-0812">Transmembrane</keyword>
<comment type="caution">
    <text evidence="7">The sequence shown here is derived from an EMBL/GenBank/DDBJ whole genome shotgun (WGS) entry which is preliminary data.</text>
</comment>
<dbReference type="InterPro" id="IPR036188">
    <property type="entry name" value="FAD/NAD-bd_sf"/>
</dbReference>
<dbReference type="GO" id="GO:0016491">
    <property type="term" value="F:oxidoreductase activity"/>
    <property type="evidence" value="ECO:0007669"/>
    <property type="project" value="UniProtKB-KW"/>
</dbReference>
<reference evidence="7" key="1">
    <citation type="journal article" date="2014" name="Front. Microbiol.">
        <title>High frequency of phylogenetically diverse reductive dehalogenase-homologous genes in deep subseafloor sedimentary metagenomes.</title>
        <authorList>
            <person name="Kawai M."/>
            <person name="Futagami T."/>
            <person name="Toyoda A."/>
            <person name="Takaki Y."/>
            <person name="Nishi S."/>
            <person name="Hori S."/>
            <person name="Arai W."/>
            <person name="Tsubouchi T."/>
            <person name="Morono Y."/>
            <person name="Uchiyama I."/>
            <person name="Ito T."/>
            <person name="Fujiyama A."/>
            <person name="Inagaki F."/>
            <person name="Takami H."/>
        </authorList>
    </citation>
    <scope>NUCLEOTIDE SEQUENCE</scope>
    <source>
        <strain evidence="7">Expedition CK06-06</strain>
    </source>
</reference>
<protein>
    <recommendedName>
        <fullName evidence="8">FAD-dependent oxidoreductase</fullName>
    </recommendedName>
</protein>
<evidence type="ECO:0000256" key="1">
    <source>
        <dbReference type="ARBA" id="ARBA00022485"/>
    </source>
</evidence>
<dbReference type="Gene3D" id="3.50.50.60">
    <property type="entry name" value="FAD/NAD(P)-binding domain"/>
    <property type="match status" value="1"/>
</dbReference>
<dbReference type="PANTHER" id="PTHR43498:SF1">
    <property type="entry name" value="COB--COM HETERODISULFIDE REDUCTASE IRON-SULFUR SUBUNIT A"/>
    <property type="match status" value="1"/>
</dbReference>
<accession>X1NMX0</accession>
<keyword evidence="5" id="KW-0411">Iron-sulfur</keyword>
<evidence type="ECO:0000313" key="7">
    <source>
        <dbReference type="EMBL" id="GAI20009.1"/>
    </source>
</evidence>
<dbReference type="InterPro" id="IPR039650">
    <property type="entry name" value="HdrA-like"/>
</dbReference>
<evidence type="ECO:0000256" key="5">
    <source>
        <dbReference type="ARBA" id="ARBA00023014"/>
    </source>
</evidence>
<feature type="transmembrane region" description="Helical" evidence="6">
    <location>
        <begin position="13"/>
        <end position="36"/>
    </location>
</feature>
<keyword evidence="1" id="KW-0004">4Fe-4S</keyword>
<name>X1NMX0_9ZZZZ</name>
<dbReference type="GO" id="GO:0046872">
    <property type="term" value="F:metal ion binding"/>
    <property type="evidence" value="ECO:0007669"/>
    <property type="project" value="UniProtKB-KW"/>
</dbReference>
<feature type="transmembrane region" description="Helical" evidence="6">
    <location>
        <begin position="48"/>
        <end position="66"/>
    </location>
</feature>
<gene>
    <name evidence="7" type="ORF">S06H3_29262</name>
</gene>
<keyword evidence="4" id="KW-0408">Iron</keyword>
<dbReference type="PANTHER" id="PTHR43498">
    <property type="entry name" value="FERREDOXIN:COB-COM HETERODISULFIDE REDUCTASE SUBUNIT A"/>
    <property type="match status" value="1"/>
</dbReference>
<evidence type="ECO:0000256" key="2">
    <source>
        <dbReference type="ARBA" id="ARBA00022723"/>
    </source>
</evidence>
<dbReference type="SUPFAM" id="SSF51905">
    <property type="entry name" value="FAD/NAD(P)-binding domain"/>
    <property type="match status" value="1"/>
</dbReference>
<evidence type="ECO:0000256" key="3">
    <source>
        <dbReference type="ARBA" id="ARBA00023002"/>
    </source>
</evidence>
<keyword evidence="2" id="KW-0479">Metal-binding</keyword>
<keyword evidence="3" id="KW-0560">Oxidoreductase</keyword>
<evidence type="ECO:0000256" key="6">
    <source>
        <dbReference type="SAM" id="Phobius"/>
    </source>
</evidence>
<sequence>MDWITEAERKIPVLANVDLLVCGGGVAGVAAAICAARNGTRVLLVERYGFLGGMVTAALVITTPPLNNGINLEIYEKLMDRGAYRACTNLGDDPETQNLTAIDPEILKHELVGMLMEQAVKLLLHTYIVQSIVEDNVIKGVIIENKAGRQAILAKIVVDATGDGDVSALAKAPYETAETPSPMTMMFNMIGVDIKKAMAKIGSWGNLRKFVEQAVKNGELSFDLGLYPYRYAPGLYAANLCYPDEINVWSGSLFEMNGLNPED</sequence>
<dbReference type="PRINTS" id="PR00469">
    <property type="entry name" value="PNDRDTASEII"/>
</dbReference>
<dbReference type="Pfam" id="PF12831">
    <property type="entry name" value="FAD_oxidored"/>
    <property type="match status" value="1"/>
</dbReference>
<keyword evidence="6" id="KW-1133">Transmembrane helix</keyword>
<proteinExistence type="predicted"/>
<dbReference type="GO" id="GO:0051539">
    <property type="term" value="F:4 iron, 4 sulfur cluster binding"/>
    <property type="evidence" value="ECO:0007669"/>
    <property type="project" value="UniProtKB-KW"/>
</dbReference>
<dbReference type="EMBL" id="BARV01017132">
    <property type="protein sequence ID" value="GAI20009.1"/>
    <property type="molecule type" value="Genomic_DNA"/>
</dbReference>
<keyword evidence="6" id="KW-0472">Membrane</keyword>
<dbReference type="AlphaFoldDB" id="X1NMX0"/>
<evidence type="ECO:0000256" key="4">
    <source>
        <dbReference type="ARBA" id="ARBA00023004"/>
    </source>
</evidence>